<gene>
    <name evidence="6" type="ORF">SAMN05444394_2513</name>
</gene>
<proteinExistence type="predicted"/>
<keyword evidence="4" id="KW-0472">Membrane</keyword>
<dbReference type="GO" id="GO:0046872">
    <property type="term" value="F:metal ion binding"/>
    <property type="evidence" value="ECO:0007669"/>
    <property type="project" value="UniProtKB-KW"/>
</dbReference>
<dbReference type="EMBL" id="FSRC01000002">
    <property type="protein sequence ID" value="SIN95742.1"/>
    <property type="molecule type" value="Genomic_DNA"/>
</dbReference>
<keyword evidence="2 3" id="KW-0408">Iron</keyword>
<feature type="domain" description="Cytochrome c" evidence="5">
    <location>
        <begin position="180"/>
        <end position="315"/>
    </location>
</feature>
<dbReference type="Pfam" id="PF09990">
    <property type="entry name" value="DUF2231"/>
    <property type="match status" value="1"/>
</dbReference>
<name>A0A1N6FKE8_9BACT</name>
<dbReference type="SUPFAM" id="SSF52047">
    <property type="entry name" value="RNI-like"/>
    <property type="match status" value="1"/>
</dbReference>
<evidence type="ECO:0000259" key="5">
    <source>
        <dbReference type="PROSITE" id="PS51007"/>
    </source>
</evidence>
<dbReference type="Gene3D" id="3.80.10.10">
    <property type="entry name" value="Ribonuclease Inhibitor"/>
    <property type="match status" value="1"/>
</dbReference>
<protein>
    <submittedName>
        <fullName evidence="6">Planctomycete cytochrome C</fullName>
    </submittedName>
</protein>
<dbReference type="STRING" id="226505.SAMN05444394_2513"/>
<keyword evidence="7" id="KW-1185">Reference proteome</keyword>
<feature type="transmembrane region" description="Helical" evidence="4">
    <location>
        <begin position="20"/>
        <end position="41"/>
    </location>
</feature>
<feature type="transmembrane region" description="Helical" evidence="4">
    <location>
        <begin position="137"/>
        <end position="156"/>
    </location>
</feature>
<keyword evidence="4" id="KW-0812">Transmembrane</keyword>
<dbReference type="InterPro" id="IPR032675">
    <property type="entry name" value="LRR_dom_sf"/>
</dbReference>
<dbReference type="InterPro" id="IPR019251">
    <property type="entry name" value="DUF2231_TM"/>
</dbReference>
<dbReference type="AlphaFoldDB" id="A0A1N6FKE8"/>
<keyword evidence="3" id="KW-0349">Heme</keyword>
<evidence type="ECO:0000256" key="4">
    <source>
        <dbReference type="SAM" id="Phobius"/>
    </source>
</evidence>
<dbReference type="GO" id="GO:0009055">
    <property type="term" value="F:electron transfer activity"/>
    <property type="evidence" value="ECO:0007669"/>
    <property type="project" value="InterPro"/>
</dbReference>
<dbReference type="PANTHER" id="PTHR35889">
    <property type="entry name" value="CYCLOINULO-OLIGOSACCHARIDE FRUCTANOTRANSFERASE-RELATED"/>
    <property type="match status" value="1"/>
</dbReference>
<dbReference type="InterPro" id="IPR009056">
    <property type="entry name" value="Cyt_c-like_dom"/>
</dbReference>
<evidence type="ECO:0000256" key="2">
    <source>
        <dbReference type="ARBA" id="ARBA00023004"/>
    </source>
</evidence>
<dbReference type="Proteomes" id="UP000185221">
    <property type="component" value="Unassembled WGS sequence"/>
</dbReference>
<dbReference type="RefSeq" id="WP_074225346.1">
    <property type="nucleotide sequence ID" value="NZ_FSRC01000002.1"/>
</dbReference>
<accession>A0A1N6FKE8</accession>
<dbReference type="GO" id="GO:0020037">
    <property type="term" value="F:heme binding"/>
    <property type="evidence" value="ECO:0007669"/>
    <property type="project" value="InterPro"/>
</dbReference>
<dbReference type="Pfam" id="PF07635">
    <property type="entry name" value="PSCyt1"/>
    <property type="match status" value="1"/>
</dbReference>
<dbReference type="PROSITE" id="PS51007">
    <property type="entry name" value="CYTC"/>
    <property type="match status" value="1"/>
</dbReference>
<keyword evidence="4" id="KW-1133">Transmembrane helix</keyword>
<dbReference type="OrthoDB" id="713772at2"/>
<dbReference type="PANTHER" id="PTHR35889:SF3">
    <property type="entry name" value="F-BOX DOMAIN-CONTAINING PROTEIN"/>
    <property type="match status" value="1"/>
</dbReference>
<evidence type="ECO:0000256" key="1">
    <source>
        <dbReference type="ARBA" id="ARBA00022723"/>
    </source>
</evidence>
<feature type="transmembrane region" description="Helical" evidence="4">
    <location>
        <begin position="85"/>
        <end position="108"/>
    </location>
</feature>
<evidence type="ECO:0000256" key="3">
    <source>
        <dbReference type="PROSITE-ProRule" id="PRU00433"/>
    </source>
</evidence>
<dbReference type="InterPro" id="IPR011429">
    <property type="entry name" value="Cyt_c_Planctomycete-type"/>
</dbReference>
<organism evidence="6 7">
    <name type="scientific">Algoriphagus halophilus</name>
    <dbReference type="NCBI Taxonomy" id="226505"/>
    <lineage>
        <taxon>Bacteria</taxon>
        <taxon>Pseudomonadati</taxon>
        <taxon>Bacteroidota</taxon>
        <taxon>Cytophagia</taxon>
        <taxon>Cytophagales</taxon>
        <taxon>Cyclobacteriaceae</taxon>
        <taxon>Algoriphagus</taxon>
    </lineage>
</organism>
<keyword evidence="1 3" id="KW-0479">Metal-binding</keyword>
<reference evidence="7" key="1">
    <citation type="submission" date="2016-11" db="EMBL/GenBank/DDBJ databases">
        <authorList>
            <person name="Varghese N."/>
            <person name="Submissions S."/>
        </authorList>
    </citation>
    <scope>NUCLEOTIDE SEQUENCE [LARGE SCALE GENOMIC DNA]</scope>
    <source>
        <strain evidence="7">DSM 15292</strain>
    </source>
</reference>
<sequence length="489" mass="53946">MLNIFLQSDSTLFFGRFHSLIVHLPIGFILLGVAVFLLSLFKKFRFLLTSLPLILLLSAISAILAVVFGFFLATEGGYPEETLSWHRWMGIVVALLSVASLLLILGFFDKSSSGILLRERLNIRFLDSEINKQKKKLGFCLGMLAISISVTGHLGGNLTHGEGYLFDYAPSFIQELVSNAESEKGNFSFPEDADSTLVFEHIIQPALIQKCASCHQGESKKGGLSIMTLKDLKVGGETGPAIEEGSLSTSELYQRVTLNPESKKFMPPKGAGLSYGEITLLKYWIENGIDQQLSVTSEEIPKEIKELIESTYGLSTRKKAHYEKVKVAAVPETTLNEIRGKGFRIATLSEENNFLEVVAIGKLKSENIEALKEIGEQITWLDLGESDIKDESLGIIAEFQNLTKLLLDNNPITDKGASALGKLNNLETVNLYNTSVGDSTLNSLAQIKSLQSVYVWNTKVSKELARQLEEEHPNLAIDIGDLAEVKEQK</sequence>
<evidence type="ECO:0000313" key="6">
    <source>
        <dbReference type="EMBL" id="SIN95742.1"/>
    </source>
</evidence>
<evidence type="ECO:0000313" key="7">
    <source>
        <dbReference type="Proteomes" id="UP000185221"/>
    </source>
</evidence>
<feature type="transmembrane region" description="Helical" evidence="4">
    <location>
        <begin position="53"/>
        <end position="73"/>
    </location>
</feature>